<dbReference type="STRING" id="52.CMC5_009240"/>
<feature type="chain" id="PRO_5005459034" description="Lipoprotein" evidence="1">
    <location>
        <begin position="20"/>
        <end position="143"/>
    </location>
</feature>
<dbReference type="Proteomes" id="UP000067626">
    <property type="component" value="Chromosome"/>
</dbReference>
<accession>A0A0K1E891</accession>
<keyword evidence="1" id="KW-0732">Signal</keyword>
<evidence type="ECO:0008006" key="4">
    <source>
        <dbReference type="Google" id="ProtNLM"/>
    </source>
</evidence>
<evidence type="ECO:0000313" key="3">
    <source>
        <dbReference type="Proteomes" id="UP000067626"/>
    </source>
</evidence>
<protein>
    <recommendedName>
        <fullName evidence="4">Lipoprotein</fullName>
    </recommendedName>
</protein>
<evidence type="ECO:0000313" key="2">
    <source>
        <dbReference type="EMBL" id="AKT36803.1"/>
    </source>
</evidence>
<keyword evidence="3" id="KW-1185">Reference proteome</keyword>
<evidence type="ECO:0000256" key="1">
    <source>
        <dbReference type="SAM" id="SignalP"/>
    </source>
</evidence>
<gene>
    <name evidence="2" type="ORF">CMC5_009240</name>
</gene>
<dbReference type="OrthoDB" id="572662at2"/>
<proteinExistence type="predicted"/>
<dbReference type="AlphaFoldDB" id="A0A0K1E891"/>
<dbReference type="PROSITE" id="PS51257">
    <property type="entry name" value="PROKAR_LIPOPROTEIN"/>
    <property type="match status" value="1"/>
</dbReference>
<organism evidence="2 3">
    <name type="scientific">Chondromyces crocatus</name>
    <dbReference type="NCBI Taxonomy" id="52"/>
    <lineage>
        <taxon>Bacteria</taxon>
        <taxon>Pseudomonadati</taxon>
        <taxon>Myxococcota</taxon>
        <taxon>Polyangia</taxon>
        <taxon>Polyangiales</taxon>
        <taxon>Polyangiaceae</taxon>
        <taxon>Chondromyces</taxon>
    </lineage>
</organism>
<sequence length="143" mass="15260">MRNGSVACRLVCLPLVSLALLLTAGCNSKVEECNKLITVLNQESGKISEGMKGTDAGVFKKMADDLDAAVKTIGEVEVKTPELVKFRDDMKKSYTEFSAAARGAGQSMESDPVKAMGSLKQLTDLATQNSKLVGDINSFCHAK</sequence>
<name>A0A0K1E891_CHOCO</name>
<reference evidence="2 3" key="1">
    <citation type="submission" date="2015-07" db="EMBL/GenBank/DDBJ databases">
        <title>Genome analysis of myxobacterium Chondromyces crocatus Cm c5 reveals a high potential for natural compound synthesis and the genetic basis for the loss of fruiting body formation.</title>
        <authorList>
            <person name="Zaburannyi N."/>
            <person name="Bunk B."/>
            <person name="Maier J."/>
            <person name="Overmann J."/>
            <person name="Mueller R."/>
        </authorList>
    </citation>
    <scope>NUCLEOTIDE SEQUENCE [LARGE SCALE GENOMIC DNA]</scope>
    <source>
        <strain evidence="2 3">Cm c5</strain>
    </source>
</reference>
<dbReference type="RefSeq" id="WP_050429260.1">
    <property type="nucleotide sequence ID" value="NZ_CP012159.1"/>
</dbReference>
<dbReference type="KEGG" id="ccro:CMC5_009240"/>
<dbReference type="EMBL" id="CP012159">
    <property type="protein sequence ID" value="AKT36803.1"/>
    <property type="molecule type" value="Genomic_DNA"/>
</dbReference>
<feature type="signal peptide" evidence="1">
    <location>
        <begin position="1"/>
        <end position="19"/>
    </location>
</feature>